<dbReference type="Gene3D" id="1.10.10.10">
    <property type="entry name" value="Winged helix-like DNA-binding domain superfamily/Winged helix DNA-binding domain"/>
    <property type="match status" value="2"/>
</dbReference>
<evidence type="ECO:0000256" key="4">
    <source>
        <dbReference type="ARBA" id="ARBA00023306"/>
    </source>
</evidence>
<dbReference type="PANTHER" id="PTHR34298">
    <property type="entry name" value="SEGREGATION AND CONDENSATION PROTEIN B"/>
    <property type="match status" value="1"/>
</dbReference>
<protein>
    <submittedName>
        <fullName evidence="5">SMC-Scp complex subunit ScpB</fullName>
    </submittedName>
</protein>
<evidence type="ECO:0000256" key="1">
    <source>
        <dbReference type="ARBA" id="ARBA00022490"/>
    </source>
</evidence>
<name>A0A1F5BWQ8_9BACT</name>
<proteinExistence type="predicted"/>
<evidence type="ECO:0000256" key="2">
    <source>
        <dbReference type="ARBA" id="ARBA00022618"/>
    </source>
</evidence>
<gene>
    <name evidence="5" type="ORF">A2W39_01635</name>
</gene>
<organism evidence="5 6">
    <name type="scientific">Candidatus Azambacteria bacterium RIFCSPHIGHO2_01_46_10</name>
    <dbReference type="NCBI Taxonomy" id="1797293"/>
    <lineage>
        <taxon>Bacteria</taxon>
        <taxon>Candidatus Azamiibacteriota</taxon>
    </lineage>
</organism>
<evidence type="ECO:0000313" key="5">
    <source>
        <dbReference type="EMBL" id="OGD35061.1"/>
    </source>
</evidence>
<accession>A0A1F5BWQ8</accession>
<evidence type="ECO:0000256" key="3">
    <source>
        <dbReference type="ARBA" id="ARBA00022829"/>
    </source>
</evidence>
<dbReference type="GO" id="GO:0051304">
    <property type="term" value="P:chromosome separation"/>
    <property type="evidence" value="ECO:0007669"/>
    <property type="project" value="InterPro"/>
</dbReference>
<dbReference type="InterPro" id="IPR036390">
    <property type="entry name" value="WH_DNA-bd_sf"/>
</dbReference>
<dbReference type="AlphaFoldDB" id="A0A1F5BWQ8"/>
<dbReference type="Proteomes" id="UP000178395">
    <property type="component" value="Unassembled WGS sequence"/>
</dbReference>
<keyword evidence="3" id="KW-0159">Chromosome partition</keyword>
<keyword evidence="1" id="KW-0963">Cytoplasm</keyword>
<dbReference type="SUPFAM" id="SSF46785">
    <property type="entry name" value="Winged helix' DNA-binding domain"/>
    <property type="match status" value="2"/>
</dbReference>
<dbReference type="InterPro" id="IPR005234">
    <property type="entry name" value="ScpB_csome_segregation"/>
</dbReference>
<evidence type="ECO:0000313" key="6">
    <source>
        <dbReference type="Proteomes" id="UP000178395"/>
    </source>
</evidence>
<dbReference type="Pfam" id="PF04079">
    <property type="entry name" value="SMC_ScpB"/>
    <property type="match status" value="1"/>
</dbReference>
<keyword evidence="2" id="KW-0132">Cell division</keyword>
<reference evidence="5 6" key="1">
    <citation type="journal article" date="2016" name="Nat. Commun.">
        <title>Thousands of microbial genomes shed light on interconnected biogeochemical processes in an aquifer system.</title>
        <authorList>
            <person name="Anantharaman K."/>
            <person name="Brown C.T."/>
            <person name="Hug L.A."/>
            <person name="Sharon I."/>
            <person name="Castelle C.J."/>
            <person name="Probst A.J."/>
            <person name="Thomas B.C."/>
            <person name="Singh A."/>
            <person name="Wilkins M.J."/>
            <person name="Karaoz U."/>
            <person name="Brodie E.L."/>
            <person name="Williams K.H."/>
            <person name="Hubbard S.S."/>
            <person name="Banfield J.F."/>
        </authorList>
    </citation>
    <scope>NUCLEOTIDE SEQUENCE [LARGE SCALE GENOMIC DNA]</scope>
</reference>
<dbReference type="InterPro" id="IPR036388">
    <property type="entry name" value="WH-like_DNA-bd_sf"/>
</dbReference>
<dbReference type="EMBL" id="MEYJ01000051">
    <property type="protein sequence ID" value="OGD35061.1"/>
    <property type="molecule type" value="Genomic_DNA"/>
</dbReference>
<dbReference type="GO" id="GO:0051301">
    <property type="term" value="P:cell division"/>
    <property type="evidence" value="ECO:0007669"/>
    <property type="project" value="UniProtKB-KW"/>
</dbReference>
<comment type="caution">
    <text evidence="5">The sequence shown here is derived from an EMBL/GenBank/DDBJ whole genome shotgun (WGS) entry which is preliminary data.</text>
</comment>
<sequence>MDKKYILESLLFIAGEPVKIKKLAQILDLTENEASVELESLKSECESGKRGLRLVFHDGAVELVSSSEAAPFIEKLIKSDFDEDLSQAALETLAIISYRGPVSRAQVEDIRGVNCSFILRALSIRGLIERKENPEDHRSHLYQVSFDFLRQMGVSKLEDLPNFSESRSKNQES</sequence>
<dbReference type="NCBIfam" id="TIGR00281">
    <property type="entry name" value="SMC-Scp complex subunit ScpB"/>
    <property type="match status" value="1"/>
</dbReference>
<dbReference type="PANTHER" id="PTHR34298:SF2">
    <property type="entry name" value="SEGREGATION AND CONDENSATION PROTEIN B"/>
    <property type="match status" value="1"/>
</dbReference>
<keyword evidence="4" id="KW-0131">Cell cycle</keyword>